<comment type="caution">
    <text evidence="1">The sequence shown here is derived from an EMBL/GenBank/DDBJ whole genome shotgun (WGS) entry which is preliminary data.</text>
</comment>
<evidence type="ECO:0000313" key="2">
    <source>
        <dbReference type="Proteomes" id="UP000297280"/>
    </source>
</evidence>
<gene>
    <name evidence="1" type="ORF">BPOR_0002g00070</name>
</gene>
<dbReference type="AlphaFoldDB" id="A0A4Z1L6G5"/>
<organism evidence="1 2">
    <name type="scientific">Botrytis porri</name>
    <dbReference type="NCBI Taxonomy" id="87229"/>
    <lineage>
        <taxon>Eukaryota</taxon>
        <taxon>Fungi</taxon>
        <taxon>Dikarya</taxon>
        <taxon>Ascomycota</taxon>
        <taxon>Pezizomycotina</taxon>
        <taxon>Leotiomycetes</taxon>
        <taxon>Helotiales</taxon>
        <taxon>Sclerotiniaceae</taxon>
        <taxon>Botrytis</taxon>
    </lineage>
</organism>
<accession>A0A4Z1L6G5</accession>
<reference evidence="1 2" key="1">
    <citation type="submission" date="2017-12" db="EMBL/GenBank/DDBJ databases">
        <title>Comparative genomics of Botrytis spp.</title>
        <authorList>
            <person name="Valero-Jimenez C.A."/>
            <person name="Tapia P."/>
            <person name="Veloso J."/>
            <person name="Silva-Moreno E."/>
            <person name="Staats M."/>
            <person name="Valdes J.H."/>
            <person name="Van Kan J.A.L."/>
        </authorList>
    </citation>
    <scope>NUCLEOTIDE SEQUENCE [LARGE SCALE GENOMIC DNA]</scope>
    <source>
        <strain evidence="1 2">MUCL3349</strain>
    </source>
</reference>
<protein>
    <submittedName>
        <fullName evidence="1">Uncharacterized protein</fullName>
    </submittedName>
</protein>
<evidence type="ECO:0000313" key="1">
    <source>
        <dbReference type="EMBL" id="TGO92460.1"/>
    </source>
</evidence>
<dbReference type="Proteomes" id="UP000297280">
    <property type="component" value="Unassembled WGS sequence"/>
</dbReference>
<proteinExistence type="predicted"/>
<sequence length="77" mass="8519">MGEDISVGAILDGSDVWDKKRSLSLAIGQEERLEKPHLDTEAALSSQSVLCIKISQWISSSRHVTEQQHEVSIITTE</sequence>
<dbReference type="EMBL" id="PQXO01000002">
    <property type="protein sequence ID" value="TGO92460.1"/>
    <property type="molecule type" value="Genomic_DNA"/>
</dbReference>
<name>A0A4Z1L6G5_9HELO</name>
<keyword evidence="2" id="KW-1185">Reference proteome</keyword>